<gene>
    <name evidence="1" type="ORF">KEH51_07415</name>
</gene>
<evidence type="ECO:0000313" key="1">
    <source>
        <dbReference type="EMBL" id="MBR8644488.1"/>
    </source>
</evidence>
<evidence type="ECO:0000313" key="2">
    <source>
        <dbReference type="Proteomes" id="UP000680045"/>
    </source>
</evidence>
<dbReference type="Proteomes" id="UP000680045">
    <property type="component" value="Unassembled WGS sequence"/>
</dbReference>
<proteinExistence type="predicted"/>
<dbReference type="EMBL" id="JAGTPW010000009">
    <property type="protein sequence ID" value="MBR8644488.1"/>
    <property type="molecule type" value="Genomic_DNA"/>
</dbReference>
<organism evidence="1 2">
    <name type="scientific">Peribacillus frigoritolerans</name>
    <dbReference type="NCBI Taxonomy" id="450367"/>
    <lineage>
        <taxon>Bacteria</taxon>
        <taxon>Bacillati</taxon>
        <taxon>Bacillota</taxon>
        <taxon>Bacilli</taxon>
        <taxon>Bacillales</taxon>
        <taxon>Bacillaceae</taxon>
        <taxon>Peribacillus</taxon>
    </lineage>
</organism>
<name>A0A941FGQ2_9BACI</name>
<sequence length="47" mass="5500">MDVEAISVIVRCRFNTTIKTDPYRLSIKMGIWRFGAGRYTAIYTKKK</sequence>
<accession>A0A941FGQ2</accession>
<protein>
    <submittedName>
        <fullName evidence="1">Uncharacterized protein</fullName>
    </submittedName>
</protein>
<dbReference type="AlphaFoldDB" id="A0A941FGQ2"/>
<comment type="caution">
    <text evidence="1">The sequence shown here is derived from an EMBL/GenBank/DDBJ whole genome shotgun (WGS) entry which is preliminary data.</text>
</comment>
<reference evidence="1" key="1">
    <citation type="submission" date="2021-04" db="EMBL/GenBank/DDBJ databases">
        <title>Whole genome sequencing of Enterococci isolates from hospitalized patients.</title>
        <authorList>
            <person name="Ogoti B.M."/>
            <person name="Onyambu F.G."/>
        </authorList>
    </citation>
    <scope>NUCLEOTIDE SEQUENCE</scope>
    <source>
        <strain evidence="1">242</strain>
    </source>
</reference>